<dbReference type="AlphaFoldDB" id="A0A170PTJ9"/>
<evidence type="ECO:0000256" key="1">
    <source>
        <dbReference type="ARBA" id="ARBA00022729"/>
    </source>
</evidence>
<proteinExistence type="predicted"/>
<dbReference type="EMBL" id="CZQD01000028">
    <property type="protein sequence ID" value="CUS56542.1"/>
    <property type="molecule type" value="Genomic_DNA"/>
</dbReference>
<keyword evidence="1" id="KW-0732">Signal</keyword>
<protein>
    <recommendedName>
        <fullName evidence="2">Outer membrane protein beta-barrel domain-containing protein</fullName>
    </recommendedName>
</protein>
<dbReference type="Pfam" id="PF13505">
    <property type="entry name" value="OMP_b-brl"/>
    <property type="match status" value="1"/>
</dbReference>
<gene>
    <name evidence="3" type="ORF">MGWOODY_Hyp2437</name>
</gene>
<dbReference type="Gene3D" id="2.40.160.20">
    <property type="match status" value="1"/>
</dbReference>
<accession>A0A170PTJ9</accession>
<evidence type="ECO:0000259" key="2">
    <source>
        <dbReference type="Pfam" id="PF13505"/>
    </source>
</evidence>
<dbReference type="InterPro" id="IPR027385">
    <property type="entry name" value="Beta-barrel_OMP"/>
</dbReference>
<dbReference type="InterPro" id="IPR011250">
    <property type="entry name" value="OMP/PagP_B-barrel"/>
</dbReference>
<organism evidence="3">
    <name type="scientific">hydrothermal vent metagenome</name>
    <dbReference type="NCBI Taxonomy" id="652676"/>
    <lineage>
        <taxon>unclassified sequences</taxon>
        <taxon>metagenomes</taxon>
        <taxon>ecological metagenomes</taxon>
    </lineage>
</organism>
<sequence length="211" mass="22933">MKLMHLALWGACLSYPAVAQAEADFDAERGFYVAVRGYGSIGDQNNLIFDDSREIAGALGYRVNHSVRLEAEYGFRWANIAGLNGASTASGDFTSRSIGVHAFYDFREGKRLRPFLGAGGGAGVLDFNFSGPADINPDFIVVGKDTNSSAYWNLFAGATYHLSDNFRLSLGSEYVSYSDQAVASNLGGIDGINRAYNFYVGTRWFLPDLSN</sequence>
<reference evidence="3" key="1">
    <citation type="submission" date="2015-10" db="EMBL/GenBank/DDBJ databases">
        <authorList>
            <person name="Gilbert D.G."/>
        </authorList>
    </citation>
    <scope>NUCLEOTIDE SEQUENCE</scope>
</reference>
<dbReference type="SUPFAM" id="SSF56925">
    <property type="entry name" value="OMPA-like"/>
    <property type="match status" value="1"/>
</dbReference>
<feature type="domain" description="Outer membrane protein beta-barrel" evidence="2">
    <location>
        <begin position="12"/>
        <end position="185"/>
    </location>
</feature>
<evidence type="ECO:0000313" key="3">
    <source>
        <dbReference type="EMBL" id="CUS56542.1"/>
    </source>
</evidence>
<name>A0A170PTJ9_9ZZZZ</name>